<dbReference type="PANTHER" id="PTHR43030">
    <property type="entry name" value="PHOSPHOENOLPYRUVATE SYNTHASE"/>
    <property type="match status" value="1"/>
</dbReference>
<accession>A0A1M6FNI8</accession>
<feature type="domain" description="Pyruvate phosphate dikinase AMP/ATP-binding" evidence="15">
    <location>
        <begin position="295"/>
        <end position="676"/>
    </location>
</feature>
<evidence type="ECO:0000256" key="1">
    <source>
        <dbReference type="ARBA" id="ARBA00001946"/>
    </source>
</evidence>
<dbReference type="OrthoDB" id="9812167at2"/>
<evidence type="ECO:0000256" key="11">
    <source>
        <dbReference type="ARBA" id="ARBA00022840"/>
    </source>
</evidence>
<dbReference type="AlphaFoldDB" id="A0A1M6FNI8"/>
<comment type="pathway">
    <text evidence="3">Carbohydrate biosynthesis; gluconeogenesis.</text>
</comment>
<sequence>MQTAGYVSTGYKGLDNILDGLRIGDNVVLKVDSIEDYRYFVVPYVDQALVDGRNVIYMRFGDHEPLLDPSPHIKIYEFDPRQGFEIFATRIHQAITDEGKEAFYVFDSLSELLSAWATDHMIGNFFRVTCPYLYELDTVAYFGLIRKHHAVRTIERIRETTQVLIDVFNHDGHFHVQPLKVWQRSSPTMFLPHRKQGEMFFPLANSFEATDLLSSRSARQEESSSRQLDHWHRLFIQAEQLFESPATELEQAHMVKHICRHMIGREERILGLSIRSFTLRDLLDIKTRLIGTGFIGGKAVGMLLAHNILKRQQDFDWNHHLEPHDSFYIGSNVYYSYIVHNNMWRLFMKQKTQEGYFSAASELRKEMLIGNFPEAIREGFRKMLDYYGQYPIIIRSSSLLEDGFGNAFAGKYDSFFRVNQGSPEERLEQLEDAIRRVFASAMSEDALTYRLQRDLHEQDEQMALLVQRVSGSYHHHYYFPELAGVGVSYNTFVWDKDMDPKAGMLRLVLGLGTRAVDRAEGDYPRIVALDAPLKRPHKGFEDTRKFSQRDVDLLNINDNCMETISLLNLTTHDVKIPWRNYAVQDKETMQLLKRRGRKQDIWLLTFDQLFSDNNFSDLMQRMLKTLEESYDYPVDVEFTVNFTTDRVAKINVVQCRPLQTKGADHEVVIPKQVPEERTFFRTEGNFMGGNISQPLKWVIWVDPAEYSKLPLADKHEIARLIGRLNKRIADKVDSPTLLLGPGRWGTSTPAMGVPISFSEISNLSAIAEVAFTSGNLMPELSFGSHFFQDLVEADIFYLALFPENKTCFLNNRWLEQQSNSLEGLTPAGARYKSVVKVIRVPEKNLHLMADVVSQQLICCYQQEG</sequence>
<keyword evidence="16" id="KW-0670">Pyruvate</keyword>
<dbReference type="RefSeq" id="WP_072907035.1">
    <property type="nucleotide sequence ID" value="NZ_FQZT01000003.1"/>
</dbReference>
<evidence type="ECO:0000256" key="2">
    <source>
        <dbReference type="ARBA" id="ARBA00002988"/>
    </source>
</evidence>
<dbReference type="InterPro" id="IPR013815">
    <property type="entry name" value="ATP_grasp_subdomain_1"/>
</dbReference>
<gene>
    <name evidence="16" type="ORF">SAMN02745165_01352</name>
</gene>
<keyword evidence="8" id="KW-0479">Metal-binding</keyword>
<dbReference type="Gene3D" id="3.30.1490.20">
    <property type="entry name" value="ATP-grasp fold, A domain"/>
    <property type="match status" value="1"/>
</dbReference>
<evidence type="ECO:0000256" key="14">
    <source>
        <dbReference type="ARBA" id="ARBA00047700"/>
    </source>
</evidence>
<evidence type="ECO:0000256" key="13">
    <source>
        <dbReference type="ARBA" id="ARBA00033470"/>
    </source>
</evidence>
<comment type="similarity">
    <text evidence="4">Belongs to the PEP-utilizing enzyme family.</text>
</comment>
<reference evidence="16 17" key="1">
    <citation type="submission" date="2016-11" db="EMBL/GenBank/DDBJ databases">
        <authorList>
            <person name="Jaros S."/>
            <person name="Januszkiewicz K."/>
            <person name="Wedrychowicz H."/>
        </authorList>
    </citation>
    <scope>NUCLEOTIDE SEQUENCE [LARGE SCALE GENOMIC DNA]</scope>
    <source>
        <strain evidence="16 17">DSM 5091</strain>
    </source>
</reference>
<comment type="function">
    <text evidence="2">Catalyzes the phosphorylation of pyruvate to phosphoenolpyruvate.</text>
</comment>
<evidence type="ECO:0000256" key="8">
    <source>
        <dbReference type="ARBA" id="ARBA00022723"/>
    </source>
</evidence>
<protein>
    <recommendedName>
        <fullName evidence="6">Phosphoenolpyruvate synthase</fullName>
        <ecNumber evidence="5">2.7.9.2</ecNumber>
    </recommendedName>
    <alternativeName>
        <fullName evidence="13">Pyruvate, water dikinase</fullName>
    </alternativeName>
</protein>
<evidence type="ECO:0000256" key="5">
    <source>
        <dbReference type="ARBA" id="ARBA00011996"/>
    </source>
</evidence>
<evidence type="ECO:0000313" key="16">
    <source>
        <dbReference type="EMBL" id="SHI99213.1"/>
    </source>
</evidence>
<dbReference type="InterPro" id="IPR002192">
    <property type="entry name" value="PPDK_AMP/ATP-bd"/>
</dbReference>
<evidence type="ECO:0000256" key="9">
    <source>
        <dbReference type="ARBA" id="ARBA00022741"/>
    </source>
</evidence>
<keyword evidence="7" id="KW-0808">Transferase</keyword>
<dbReference type="SUPFAM" id="SSF56059">
    <property type="entry name" value="Glutathione synthetase ATP-binding domain-like"/>
    <property type="match status" value="1"/>
</dbReference>
<evidence type="ECO:0000256" key="10">
    <source>
        <dbReference type="ARBA" id="ARBA00022777"/>
    </source>
</evidence>
<proteinExistence type="inferred from homology"/>
<evidence type="ECO:0000259" key="15">
    <source>
        <dbReference type="Pfam" id="PF01326"/>
    </source>
</evidence>
<evidence type="ECO:0000256" key="7">
    <source>
        <dbReference type="ARBA" id="ARBA00022679"/>
    </source>
</evidence>
<dbReference type="Proteomes" id="UP000184171">
    <property type="component" value="Unassembled WGS sequence"/>
</dbReference>
<organism evidence="16 17">
    <name type="scientific">Malonomonas rubra DSM 5091</name>
    <dbReference type="NCBI Taxonomy" id="1122189"/>
    <lineage>
        <taxon>Bacteria</taxon>
        <taxon>Pseudomonadati</taxon>
        <taxon>Thermodesulfobacteriota</taxon>
        <taxon>Desulfuromonadia</taxon>
        <taxon>Desulfuromonadales</taxon>
        <taxon>Geopsychrobacteraceae</taxon>
        <taxon>Malonomonas</taxon>
    </lineage>
</organism>
<name>A0A1M6FNI8_MALRU</name>
<keyword evidence="10 16" id="KW-0418">Kinase</keyword>
<dbReference type="STRING" id="1122189.SAMN02745165_01352"/>
<dbReference type="InterPro" id="IPR006319">
    <property type="entry name" value="PEP_synth"/>
</dbReference>
<keyword evidence="17" id="KW-1185">Reference proteome</keyword>
<dbReference type="GO" id="GO:0008986">
    <property type="term" value="F:pyruvate, water dikinase activity"/>
    <property type="evidence" value="ECO:0007669"/>
    <property type="project" value="UniProtKB-EC"/>
</dbReference>
<evidence type="ECO:0000256" key="3">
    <source>
        <dbReference type="ARBA" id="ARBA00004742"/>
    </source>
</evidence>
<evidence type="ECO:0000256" key="6">
    <source>
        <dbReference type="ARBA" id="ARBA00021623"/>
    </source>
</evidence>
<comment type="catalytic activity">
    <reaction evidence="14">
        <text>pyruvate + ATP + H2O = phosphoenolpyruvate + AMP + phosphate + 2 H(+)</text>
        <dbReference type="Rhea" id="RHEA:11364"/>
        <dbReference type="ChEBI" id="CHEBI:15361"/>
        <dbReference type="ChEBI" id="CHEBI:15377"/>
        <dbReference type="ChEBI" id="CHEBI:15378"/>
        <dbReference type="ChEBI" id="CHEBI:30616"/>
        <dbReference type="ChEBI" id="CHEBI:43474"/>
        <dbReference type="ChEBI" id="CHEBI:58702"/>
        <dbReference type="ChEBI" id="CHEBI:456215"/>
        <dbReference type="EC" id="2.7.9.2"/>
    </reaction>
</comment>
<keyword evidence="11" id="KW-0067">ATP-binding</keyword>
<dbReference type="GO" id="GO:0046872">
    <property type="term" value="F:metal ion binding"/>
    <property type="evidence" value="ECO:0007669"/>
    <property type="project" value="UniProtKB-KW"/>
</dbReference>
<evidence type="ECO:0000256" key="4">
    <source>
        <dbReference type="ARBA" id="ARBA00007837"/>
    </source>
</evidence>
<keyword evidence="12" id="KW-0460">Magnesium</keyword>
<dbReference type="Pfam" id="PF01326">
    <property type="entry name" value="PPDK_N"/>
    <property type="match status" value="1"/>
</dbReference>
<dbReference type="PANTHER" id="PTHR43030:SF1">
    <property type="entry name" value="PHOSPHOENOLPYRUVATE SYNTHASE"/>
    <property type="match status" value="1"/>
</dbReference>
<dbReference type="EC" id="2.7.9.2" evidence="5"/>
<evidence type="ECO:0000256" key="12">
    <source>
        <dbReference type="ARBA" id="ARBA00022842"/>
    </source>
</evidence>
<comment type="cofactor">
    <cofactor evidence="1">
        <name>Mg(2+)</name>
        <dbReference type="ChEBI" id="CHEBI:18420"/>
    </cofactor>
</comment>
<dbReference type="EMBL" id="FQZT01000003">
    <property type="protein sequence ID" value="SHI99213.1"/>
    <property type="molecule type" value="Genomic_DNA"/>
</dbReference>
<dbReference type="GO" id="GO:0005524">
    <property type="term" value="F:ATP binding"/>
    <property type="evidence" value="ECO:0007669"/>
    <property type="project" value="UniProtKB-KW"/>
</dbReference>
<keyword evidence="9" id="KW-0547">Nucleotide-binding</keyword>
<evidence type="ECO:0000313" key="17">
    <source>
        <dbReference type="Proteomes" id="UP000184171"/>
    </source>
</evidence>